<feature type="domain" description="ABC-type glycine betaine transport system substrate-binding" evidence="2">
    <location>
        <begin position="36"/>
        <end position="313"/>
    </location>
</feature>
<feature type="chain" id="PRO_5046309413" evidence="1">
    <location>
        <begin position="29"/>
        <end position="335"/>
    </location>
</feature>
<keyword evidence="4" id="KW-1185">Reference proteome</keyword>
<keyword evidence="1" id="KW-0732">Signal</keyword>
<evidence type="ECO:0000313" key="3">
    <source>
        <dbReference type="EMBL" id="MCG7505403.1"/>
    </source>
</evidence>
<evidence type="ECO:0000313" key="4">
    <source>
        <dbReference type="Proteomes" id="UP001201701"/>
    </source>
</evidence>
<evidence type="ECO:0000259" key="2">
    <source>
        <dbReference type="Pfam" id="PF04069"/>
    </source>
</evidence>
<sequence length="335" mass="36075">MGDTKMRIGLALAATLGLWLTSGDVVHAADCGSADEISITELNWPSGAFFANLHQIVLSKGYGCNATLTPGDTASSTASMAARGKPDINPELWVDNVKDFWAKVTAEKKVYAAGHPVIEGGIEGFFIPKYVAEAHPDLKSITDLAKFKDLFPDPADPSKGVLYTCQPGWSCEVLIANMAKAFKLDSTFNLFSPGSSAALDATIVKAYQRKEPIVTYYWAPTPLLGKYPMVRLEMPPYVEGTCNNDKNCTSPKPSDFPPGKIVTAVSTAAKDKAPGPAKYLAAFTIKNQVVSQMLAWADDNKATPADTAKQFLKTHEEIWTKWVPADVAARVKAGL</sequence>
<name>A0ABS9QDA9_9HYPH</name>
<dbReference type="RefSeq" id="WP_239364423.1">
    <property type="nucleotide sequence ID" value="NZ_JAKREW010000007.1"/>
</dbReference>
<feature type="signal peptide" evidence="1">
    <location>
        <begin position="1"/>
        <end position="28"/>
    </location>
</feature>
<dbReference type="CDD" id="cd13641">
    <property type="entry name" value="PBP2_HisX_like"/>
    <property type="match status" value="1"/>
</dbReference>
<protein>
    <submittedName>
        <fullName evidence="3">ABC transporter substrate-binding protein</fullName>
    </submittedName>
</protein>
<gene>
    <name evidence="3" type="ORF">L4923_10295</name>
</gene>
<dbReference type="SUPFAM" id="SSF53850">
    <property type="entry name" value="Periplasmic binding protein-like II"/>
    <property type="match status" value="1"/>
</dbReference>
<comment type="caution">
    <text evidence="3">The sequence shown here is derived from an EMBL/GenBank/DDBJ whole genome shotgun (WGS) entry which is preliminary data.</text>
</comment>
<dbReference type="Proteomes" id="UP001201701">
    <property type="component" value="Unassembled WGS sequence"/>
</dbReference>
<dbReference type="EMBL" id="JAKREW010000007">
    <property type="protein sequence ID" value="MCG7505403.1"/>
    <property type="molecule type" value="Genomic_DNA"/>
</dbReference>
<organism evidence="3 4">
    <name type="scientific">Mesorhizobium retamae</name>
    <dbReference type="NCBI Taxonomy" id="2912854"/>
    <lineage>
        <taxon>Bacteria</taxon>
        <taxon>Pseudomonadati</taxon>
        <taxon>Pseudomonadota</taxon>
        <taxon>Alphaproteobacteria</taxon>
        <taxon>Hyphomicrobiales</taxon>
        <taxon>Phyllobacteriaceae</taxon>
        <taxon>Mesorhizobium</taxon>
    </lineage>
</organism>
<dbReference type="InterPro" id="IPR007210">
    <property type="entry name" value="ABC_Gly_betaine_transp_sub-bd"/>
</dbReference>
<dbReference type="Gene3D" id="3.40.190.100">
    <property type="entry name" value="Glycine betaine-binding periplasmic protein, domain 2"/>
    <property type="match status" value="1"/>
</dbReference>
<evidence type="ECO:0000256" key="1">
    <source>
        <dbReference type="SAM" id="SignalP"/>
    </source>
</evidence>
<reference evidence="3 4" key="1">
    <citation type="submission" date="2022-02" db="EMBL/GenBank/DDBJ databases">
        <title>Draft genome sequence of Mezorhizobium retamae strain IRAMC:0171 isolated from Retama raetam nodules.</title>
        <authorList>
            <person name="Bengaied R."/>
            <person name="Sbissi I."/>
            <person name="Huber K."/>
            <person name="Ghodbane F."/>
            <person name="Nouioui I."/>
            <person name="Tarhouni M."/>
            <person name="Gtari M."/>
        </authorList>
    </citation>
    <scope>NUCLEOTIDE SEQUENCE [LARGE SCALE GENOMIC DNA]</scope>
    <source>
        <strain evidence="3 4">IRAMC:0171</strain>
    </source>
</reference>
<dbReference type="Pfam" id="PF04069">
    <property type="entry name" value="OpuAC"/>
    <property type="match status" value="1"/>
</dbReference>
<proteinExistence type="predicted"/>
<accession>A0ABS9QDA9</accession>